<evidence type="ECO:0000313" key="2">
    <source>
        <dbReference type="Proteomes" id="UP000199035"/>
    </source>
</evidence>
<dbReference type="STRING" id="595670.SAMN05421643_13421"/>
<evidence type="ECO:0008006" key="3">
    <source>
        <dbReference type="Google" id="ProtNLM"/>
    </source>
</evidence>
<dbReference type="AlphaFoldDB" id="A0A1H3N0D5"/>
<dbReference type="InterPro" id="IPR016181">
    <property type="entry name" value="Acyl_CoA_acyltransferase"/>
</dbReference>
<dbReference type="EMBL" id="FNPK01000034">
    <property type="protein sequence ID" value="SDY82377.1"/>
    <property type="molecule type" value="Genomic_DNA"/>
</dbReference>
<dbReference type="Proteomes" id="UP000199035">
    <property type="component" value="Unassembled WGS sequence"/>
</dbReference>
<accession>A0A1H3N0D5</accession>
<dbReference type="RefSeq" id="WP_092692633.1">
    <property type="nucleotide sequence ID" value="NZ_FNPK01000034.1"/>
</dbReference>
<keyword evidence="2" id="KW-1185">Reference proteome</keyword>
<gene>
    <name evidence="1" type="ORF">SAMN05421643_13421</name>
</gene>
<name>A0A1H3N0D5_9GAMM</name>
<dbReference type="SUPFAM" id="SSF55729">
    <property type="entry name" value="Acyl-CoA N-acyltransferases (Nat)"/>
    <property type="match status" value="1"/>
</dbReference>
<sequence length="166" mass="19657">MNLIEQKKWIGIDEKLFITHSLERFFERKLSARQRANFLGNNFDRIEKTINVSIQSGRQVDDINELYIRFGTFDYDRKNGKQIIIARISFKEKKQKKGNGISLLLKLCEIAEKFDYKTIRFEASNKNCRNFCKKLGFSDSCSISRADLIFNLHDYLFKKSAEKYLF</sequence>
<evidence type="ECO:0000313" key="1">
    <source>
        <dbReference type="EMBL" id="SDY82377.1"/>
    </source>
</evidence>
<reference evidence="2" key="1">
    <citation type="submission" date="2016-10" db="EMBL/GenBank/DDBJ databases">
        <authorList>
            <person name="Varghese N."/>
            <person name="Submissions S."/>
        </authorList>
    </citation>
    <scope>NUCLEOTIDE SEQUENCE [LARGE SCALE GENOMIC DNA]</scope>
    <source>
        <strain evidence="2">ANC 5109</strain>
    </source>
</reference>
<proteinExistence type="predicted"/>
<protein>
    <recommendedName>
        <fullName evidence="3">Acetyltransferase (GNAT) family protein</fullName>
    </recommendedName>
</protein>
<organism evidence="1 2">
    <name type="scientific">Acinetobacter kyonggiensis</name>
    <dbReference type="NCBI Taxonomy" id="595670"/>
    <lineage>
        <taxon>Bacteria</taxon>
        <taxon>Pseudomonadati</taxon>
        <taxon>Pseudomonadota</taxon>
        <taxon>Gammaproteobacteria</taxon>
        <taxon>Moraxellales</taxon>
        <taxon>Moraxellaceae</taxon>
        <taxon>Acinetobacter</taxon>
    </lineage>
</organism>
<dbReference type="Gene3D" id="3.40.630.30">
    <property type="match status" value="1"/>
</dbReference>